<dbReference type="EMBL" id="CAKMMF010000029">
    <property type="protein sequence ID" value="CAH1217973.1"/>
    <property type="molecule type" value="Genomic_DNA"/>
</dbReference>
<evidence type="ECO:0000256" key="6">
    <source>
        <dbReference type="RuleBase" id="RU000716"/>
    </source>
</evidence>
<dbReference type="Pfam" id="PF04542">
    <property type="entry name" value="Sigma70_r2"/>
    <property type="match status" value="1"/>
</dbReference>
<evidence type="ECO:0000256" key="3">
    <source>
        <dbReference type="ARBA" id="ARBA00023082"/>
    </source>
</evidence>
<dbReference type="InterPro" id="IPR039425">
    <property type="entry name" value="RNA_pol_sigma-70-like"/>
</dbReference>
<evidence type="ECO:0000259" key="7">
    <source>
        <dbReference type="Pfam" id="PF04542"/>
    </source>
</evidence>
<dbReference type="InterPro" id="IPR013325">
    <property type="entry name" value="RNA_pol_sigma_r2"/>
</dbReference>
<dbReference type="InterPro" id="IPR013249">
    <property type="entry name" value="RNA_pol_sigma70_r4_t2"/>
</dbReference>
<evidence type="ECO:0000256" key="1">
    <source>
        <dbReference type="ARBA" id="ARBA00010641"/>
    </source>
</evidence>
<comment type="similarity">
    <text evidence="1 6">Belongs to the sigma-70 factor family. ECF subfamily.</text>
</comment>
<name>A0ABM9CLT7_9BACL</name>
<dbReference type="Gene3D" id="1.10.10.10">
    <property type="entry name" value="Winged helix-like DNA-binding domain superfamily/Winged helix DNA-binding domain"/>
    <property type="match status" value="1"/>
</dbReference>
<dbReference type="InterPro" id="IPR036388">
    <property type="entry name" value="WH-like_DNA-bd_sf"/>
</dbReference>
<evidence type="ECO:0000313" key="9">
    <source>
        <dbReference type="EMBL" id="CAH1217973.1"/>
    </source>
</evidence>
<evidence type="ECO:0000256" key="5">
    <source>
        <dbReference type="ARBA" id="ARBA00023163"/>
    </source>
</evidence>
<keyword evidence="4 6" id="KW-0238">DNA-binding</keyword>
<sequence>MDRDREDDSLKYVTALEPPDFRRVMEAYSEDIWNYAYFLSKKRELADDLAQETFVKAFKQLGSYRGEASVKTWLIAITRNTWYSYRKTAFIRKVTLVGFLPSKGAAVSAETEYMRRAYSDEVWEAVLALPLKYREALVLQAHYHMSVEEIGKMQGISATAVKSRLRRAKERAGKLLKERGAWDEEDRV</sequence>
<keyword evidence="2 6" id="KW-0805">Transcription regulation</keyword>
<dbReference type="PANTHER" id="PTHR43133:SF46">
    <property type="entry name" value="RNA POLYMERASE SIGMA-70 FACTOR ECF SUBFAMILY"/>
    <property type="match status" value="1"/>
</dbReference>
<dbReference type="InterPro" id="IPR013324">
    <property type="entry name" value="RNA_pol_sigma_r3/r4-like"/>
</dbReference>
<dbReference type="InterPro" id="IPR007627">
    <property type="entry name" value="RNA_pol_sigma70_r2"/>
</dbReference>
<evidence type="ECO:0000256" key="4">
    <source>
        <dbReference type="ARBA" id="ARBA00023125"/>
    </source>
</evidence>
<reference evidence="9" key="1">
    <citation type="submission" date="2022-01" db="EMBL/GenBank/DDBJ databases">
        <authorList>
            <person name="Criscuolo A."/>
        </authorList>
    </citation>
    <scope>NUCLEOTIDE SEQUENCE</scope>
    <source>
        <strain evidence="9">CIP111893</strain>
    </source>
</reference>
<comment type="caution">
    <text evidence="9">The sequence shown here is derived from an EMBL/GenBank/DDBJ whole genome shotgun (WGS) entry which is preliminary data.</text>
</comment>
<keyword evidence="10" id="KW-1185">Reference proteome</keyword>
<dbReference type="SUPFAM" id="SSF88659">
    <property type="entry name" value="Sigma3 and sigma4 domains of RNA polymerase sigma factors"/>
    <property type="match status" value="1"/>
</dbReference>
<feature type="domain" description="RNA polymerase sigma-70 region 2" evidence="7">
    <location>
        <begin position="25"/>
        <end position="87"/>
    </location>
</feature>
<proteinExistence type="inferred from homology"/>
<dbReference type="Proteomes" id="UP000838686">
    <property type="component" value="Unassembled WGS sequence"/>
</dbReference>
<feature type="domain" description="RNA polymerase sigma factor 70 region 4 type 2" evidence="8">
    <location>
        <begin position="120"/>
        <end position="171"/>
    </location>
</feature>
<dbReference type="Gene3D" id="1.10.1740.10">
    <property type="match status" value="1"/>
</dbReference>
<dbReference type="NCBIfam" id="TIGR02937">
    <property type="entry name" value="sigma70-ECF"/>
    <property type="match status" value="1"/>
</dbReference>
<accession>A0ABM9CLT7</accession>
<evidence type="ECO:0000313" key="10">
    <source>
        <dbReference type="Proteomes" id="UP000838686"/>
    </source>
</evidence>
<dbReference type="PANTHER" id="PTHR43133">
    <property type="entry name" value="RNA POLYMERASE ECF-TYPE SIGMA FACTO"/>
    <property type="match status" value="1"/>
</dbReference>
<keyword evidence="3 6" id="KW-0731">Sigma factor</keyword>
<organism evidence="9 10">
    <name type="scientific">Paenibacillus plantiphilus</name>
    <dbReference type="NCBI Taxonomy" id="2905650"/>
    <lineage>
        <taxon>Bacteria</taxon>
        <taxon>Bacillati</taxon>
        <taxon>Bacillota</taxon>
        <taxon>Bacilli</taxon>
        <taxon>Bacillales</taxon>
        <taxon>Paenibacillaceae</taxon>
        <taxon>Paenibacillus</taxon>
    </lineage>
</organism>
<dbReference type="Pfam" id="PF08281">
    <property type="entry name" value="Sigma70_r4_2"/>
    <property type="match status" value="1"/>
</dbReference>
<dbReference type="PROSITE" id="PS01063">
    <property type="entry name" value="SIGMA70_ECF"/>
    <property type="match status" value="1"/>
</dbReference>
<dbReference type="InterPro" id="IPR000838">
    <property type="entry name" value="RNA_pol_sigma70_ECF_CS"/>
</dbReference>
<dbReference type="SUPFAM" id="SSF88946">
    <property type="entry name" value="Sigma2 domain of RNA polymerase sigma factors"/>
    <property type="match status" value="1"/>
</dbReference>
<evidence type="ECO:0000256" key="2">
    <source>
        <dbReference type="ARBA" id="ARBA00023015"/>
    </source>
</evidence>
<evidence type="ECO:0000259" key="8">
    <source>
        <dbReference type="Pfam" id="PF08281"/>
    </source>
</evidence>
<keyword evidence="5 6" id="KW-0804">Transcription</keyword>
<gene>
    <name evidence="9" type="primary">ylaC</name>
    <name evidence="9" type="ORF">PAECIP111893_04340</name>
</gene>
<dbReference type="InterPro" id="IPR014284">
    <property type="entry name" value="RNA_pol_sigma-70_dom"/>
</dbReference>
<protein>
    <recommendedName>
        <fullName evidence="6">RNA polymerase sigma factor</fullName>
    </recommendedName>
</protein>
<dbReference type="RefSeq" id="WP_236344753.1">
    <property type="nucleotide sequence ID" value="NZ_CAKMMF010000029.1"/>
</dbReference>